<dbReference type="RefSeq" id="WP_067509277.1">
    <property type="nucleotide sequence ID" value="NZ_QNRE01000015.1"/>
</dbReference>
<dbReference type="OrthoDB" id="3787919at2"/>
<evidence type="ECO:0000313" key="1">
    <source>
        <dbReference type="EMBL" id="RBO85229.1"/>
    </source>
</evidence>
<sequence>MASNAQRRAARDRVTAYHEAQLGELIAHFEQAVRRFRAGELDAFEVDAVIHRYHRAAQKLWVFCDQSGAHVETTAHLIDHLDESGEPIDWWQRARPTRE</sequence>
<reference evidence="1 2" key="1">
    <citation type="submission" date="2018-06" db="EMBL/GenBank/DDBJ databases">
        <title>Genomic Encyclopedia of Type Strains, Phase IV (KMG-IV): sequencing the most valuable type-strain genomes for metagenomic binning, comparative biology and taxonomic classification.</title>
        <authorList>
            <person name="Goeker M."/>
        </authorList>
    </citation>
    <scope>NUCLEOTIDE SEQUENCE [LARGE SCALE GENOMIC DNA]</scope>
    <source>
        <strain evidence="1 2">DSM 44599</strain>
    </source>
</reference>
<dbReference type="EMBL" id="QNRE01000015">
    <property type="protein sequence ID" value="RBO85229.1"/>
    <property type="molecule type" value="Genomic_DNA"/>
</dbReference>
<dbReference type="AlphaFoldDB" id="A0A366D6V9"/>
<comment type="caution">
    <text evidence="1">The sequence shown here is derived from an EMBL/GenBank/DDBJ whole genome shotgun (WGS) entry which is preliminary data.</text>
</comment>
<evidence type="ECO:0000313" key="2">
    <source>
        <dbReference type="Proteomes" id="UP000252586"/>
    </source>
</evidence>
<gene>
    <name evidence="1" type="ORF">DFR74_11577</name>
</gene>
<name>A0A366D6V9_9NOCA</name>
<dbReference type="STRING" id="1210090.GCA_001613185_03119"/>
<dbReference type="Proteomes" id="UP000252586">
    <property type="component" value="Unassembled WGS sequence"/>
</dbReference>
<proteinExistence type="predicted"/>
<protein>
    <submittedName>
        <fullName evidence="1">Uncharacterized protein</fullName>
    </submittedName>
</protein>
<keyword evidence="2" id="KW-1185">Reference proteome</keyword>
<accession>A0A366D6V9</accession>
<organism evidence="1 2">
    <name type="scientific">Nocardia puris</name>
    <dbReference type="NCBI Taxonomy" id="208602"/>
    <lineage>
        <taxon>Bacteria</taxon>
        <taxon>Bacillati</taxon>
        <taxon>Actinomycetota</taxon>
        <taxon>Actinomycetes</taxon>
        <taxon>Mycobacteriales</taxon>
        <taxon>Nocardiaceae</taxon>
        <taxon>Nocardia</taxon>
    </lineage>
</organism>